<evidence type="ECO:0000313" key="3">
    <source>
        <dbReference type="Proteomes" id="UP000800035"/>
    </source>
</evidence>
<dbReference type="OrthoDB" id="420564at2759"/>
<evidence type="ECO:0000256" key="1">
    <source>
        <dbReference type="SAM" id="MobiDB-lite"/>
    </source>
</evidence>
<dbReference type="Proteomes" id="UP000800035">
    <property type="component" value="Unassembled WGS sequence"/>
</dbReference>
<sequence>MNGGELVLDGEAPTGDEPPQPAELTRKQKKKKEKVMRVLQRDAGAVLHTLEVKEILPVSGTVNWTEDPEIVCCYNWSEDARSNTIFVPGQPPKWTPPDLPHTLKLDGGLKYSDYNYVRNNRNPYEPMFHALNIMNPNFQFHNVDVIADRNNLRKLLEFVAGKSNGPWRLDLYVVQNTLIIVKKDSSFWKKANDQGYGDNFEQAFTIPGEGMEDATSHYRAIRYEMGPLNVVVRFEADAHYDGSDELNPSEAQHVKGDLLQRPFFDFRAPIQVVQKGHIVPMSQMAELKSTVYKPDNCKRVACMDQLWFGRTKHLFTGYYSIKDEGGVIRSIKQEDATERIKKWETTQQENLRKLANLLSLLKKMVKNEPPPIRSLMLVRETSNGPLIIRKLGFKQHIVSRDFFQKHWARRDTYSQQGGSRGSYNPGYGRARGDSYAGRSYSNPDLNSTDLRRNNLGSSRGNHNVYHGTGGYQGGELNRGRGYGGGYNGGSSGQGNVGRGRGRGRGYSAYGGGGREEGLSRQH</sequence>
<gene>
    <name evidence="2" type="ORF">CC80DRAFT_149001</name>
</gene>
<dbReference type="PANTHER" id="PTHR35179:SF1">
    <property type="entry name" value="INTEGRAL MEMBRANE PROTEIN"/>
    <property type="match status" value="1"/>
</dbReference>
<keyword evidence="3" id="KW-1185">Reference proteome</keyword>
<name>A0A6A5TNA3_9PLEO</name>
<evidence type="ECO:0008006" key="4">
    <source>
        <dbReference type="Google" id="ProtNLM"/>
    </source>
</evidence>
<dbReference type="EMBL" id="ML977004">
    <property type="protein sequence ID" value="KAF1953430.1"/>
    <property type="molecule type" value="Genomic_DNA"/>
</dbReference>
<accession>A0A6A5TNA3</accession>
<feature type="region of interest" description="Disordered" evidence="1">
    <location>
        <begin position="411"/>
        <end position="522"/>
    </location>
</feature>
<feature type="compositionally biased region" description="Polar residues" evidence="1">
    <location>
        <begin position="439"/>
        <end position="461"/>
    </location>
</feature>
<feature type="compositionally biased region" description="Basic and acidic residues" evidence="1">
    <location>
        <begin position="513"/>
        <end position="522"/>
    </location>
</feature>
<feature type="region of interest" description="Disordered" evidence="1">
    <location>
        <begin position="1"/>
        <end position="33"/>
    </location>
</feature>
<evidence type="ECO:0000313" key="2">
    <source>
        <dbReference type="EMBL" id="KAF1953430.1"/>
    </source>
</evidence>
<reference evidence="2" key="1">
    <citation type="journal article" date="2020" name="Stud. Mycol.">
        <title>101 Dothideomycetes genomes: a test case for predicting lifestyles and emergence of pathogens.</title>
        <authorList>
            <person name="Haridas S."/>
            <person name="Albert R."/>
            <person name="Binder M."/>
            <person name="Bloem J."/>
            <person name="Labutti K."/>
            <person name="Salamov A."/>
            <person name="Andreopoulos B."/>
            <person name="Baker S."/>
            <person name="Barry K."/>
            <person name="Bills G."/>
            <person name="Bluhm B."/>
            <person name="Cannon C."/>
            <person name="Castanera R."/>
            <person name="Culley D."/>
            <person name="Daum C."/>
            <person name="Ezra D."/>
            <person name="Gonzalez J."/>
            <person name="Henrissat B."/>
            <person name="Kuo A."/>
            <person name="Liang C."/>
            <person name="Lipzen A."/>
            <person name="Lutzoni F."/>
            <person name="Magnuson J."/>
            <person name="Mondo S."/>
            <person name="Nolan M."/>
            <person name="Ohm R."/>
            <person name="Pangilinan J."/>
            <person name="Park H.-J."/>
            <person name="Ramirez L."/>
            <person name="Alfaro M."/>
            <person name="Sun H."/>
            <person name="Tritt A."/>
            <person name="Yoshinaga Y."/>
            <person name="Zwiers L.-H."/>
            <person name="Turgeon B."/>
            <person name="Goodwin S."/>
            <person name="Spatafora J."/>
            <person name="Crous P."/>
            <person name="Grigoriev I."/>
        </authorList>
    </citation>
    <scope>NUCLEOTIDE SEQUENCE</scope>
    <source>
        <strain evidence="2">CBS 675.92</strain>
    </source>
</reference>
<dbReference type="PANTHER" id="PTHR35179">
    <property type="entry name" value="PROTEIN CBG02620"/>
    <property type="match status" value="1"/>
</dbReference>
<feature type="compositionally biased region" description="Gly residues" evidence="1">
    <location>
        <begin position="480"/>
        <end position="498"/>
    </location>
</feature>
<proteinExistence type="predicted"/>
<organism evidence="2 3">
    <name type="scientific">Byssothecium circinans</name>
    <dbReference type="NCBI Taxonomy" id="147558"/>
    <lineage>
        <taxon>Eukaryota</taxon>
        <taxon>Fungi</taxon>
        <taxon>Dikarya</taxon>
        <taxon>Ascomycota</taxon>
        <taxon>Pezizomycotina</taxon>
        <taxon>Dothideomycetes</taxon>
        <taxon>Pleosporomycetidae</taxon>
        <taxon>Pleosporales</taxon>
        <taxon>Massarineae</taxon>
        <taxon>Massarinaceae</taxon>
        <taxon>Byssothecium</taxon>
    </lineage>
</organism>
<dbReference type="AlphaFoldDB" id="A0A6A5TNA3"/>
<protein>
    <recommendedName>
        <fullName evidence="4">Geranylgeranyl pyrophosphate synthetase</fullName>
    </recommendedName>
</protein>